<dbReference type="EMBL" id="JAAGAX010000009">
    <property type="protein sequence ID" value="KAF2303297.1"/>
    <property type="molecule type" value="Genomic_DNA"/>
</dbReference>
<feature type="compositionally biased region" description="Basic and acidic residues" evidence="2">
    <location>
        <begin position="1"/>
        <end position="11"/>
    </location>
</feature>
<feature type="region of interest" description="Disordered" evidence="2">
    <location>
        <begin position="111"/>
        <end position="140"/>
    </location>
</feature>
<dbReference type="PANTHER" id="PTHR33565">
    <property type="entry name" value="DORMANCY-ASSOCIATED PROTEIN 1"/>
    <property type="match status" value="1"/>
</dbReference>
<dbReference type="PANTHER" id="PTHR33565:SF2">
    <property type="entry name" value="DORMANCY-ASSOCIATED PROTEIN 1"/>
    <property type="match status" value="1"/>
</dbReference>
<comment type="caution">
    <text evidence="3">The sequence shown here is derived from an EMBL/GenBank/DDBJ whole genome shotgun (WGS) entry which is preliminary data.</text>
</comment>
<name>A0A6A6LS13_HEVBR</name>
<accession>A0A6A6LS13</accession>
<feature type="compositionally biased region" description="Low complexity" evidence="2">
    <location>
        <begin position="123"/>
        <end position="140"/>
    </location>
</feature>
<organism evidence="3 4">
    <name type="scientific">Hevea brasiliensis</name>
    <name type="common">Para rubber tree</name>
    <name type="synonym">Siphonia brasiliensis</name>
    <dbReference type="NCBI Taxonomy" id="3981"/>
    <lineage>
        <taxon>Eukaryota</taxon>
        <taxon>Viridiplantae</taxon>
        <taxon>Streptophyta</taxon>
        <taxon>Embryophyta</taxon>
        <taxon>Tracheophyta</taxon>
        <taxon>Spermatophyta</taxon>
        <taxon>Magnoliopsida</taxon>
        <taxon>eudicotyledons</taxon>
        <taxon>Gunneridae</taxon>
        <taxon>Pentapetalae</taxon>
        <taxon>rosids</taxon>
        <taxon>fabids</taxon>
        <taxon>Malpighiales</taxon>
        <taxon>Euphorbiaceae</taxon>
        <taxon>Crotonoideae</taxon>
        <taxon>Micrandreae</taxon>
        <taxon>Hevea</taxon>
    </lineage>
</organism>
<reference evidence="3 4" key="1">
    <citation type="journal article" date="2020" name="Mol. Plant">
        <title>The Chromosome-Based Rubber Tree Genome Provides New Insights into Spurge Genome Evolution and Rubber Biosynthesis.</title>
        <authorList>
            <person name="Liu J."/>
            <person name="Shi C."/>
            <person name="Shi C.C."/>
            <person name="Li W."/>
            <person name="Zhang Q.J."/>
            <person name="Zhang Y."/>
            <person name="Li K."/>
            <person name="Lu H.F."/>
            <person name="Shi C."/>
            <person name="Zhu S.T."/>
            <person name="Xiao Z.Y."/>
            <person name="Nan H."/>
            <person name="Yue Y."/>
            <person name="Zhu X.G."/>
            <person name="Wu Y."/>
            <person name="Hong X.N."/>
            <person name="Fan G.Y."/>
            <person name="Tong Y."/>
            <person name="Zhang D."/>
            <person name="Mao C.L."/>
            <person name="Liu Y.L."/>
            <person name="Hao S.J."/>
            <person name="Liu W.Q."/>
            <person name="Lv M.Q."/>
            <person name="Zhang H.B."/>
            <person name="Liu Y."/>
            <person name="Hu-Tang G.R."/>
            <person name="Wang J.P."/>
            <person name="Wang J.H."/>
            <person name="Sun Y.H."/>
            <person name="Ni S.B."/>
            <person name="Chen W.B."/>
            <person name="Zhang X.C."/>
            <person name="Jiao Y.N."/>
            <person name="Eichler E.E."/>
            <person name="Li G.H."/>
            <person name="Liu X."/>
            <person name="Gao L.Z."/>
        </authorList>
    </citation>
    <scope>NUCLEOTIDE SEQUENCE [LARGE SCALE GENOMIC DNA]</scope>
    <source>
        <strain evidence="4">cv. GT1</strain>
        <tissue evidence="3">Leaf</tissue>
    </source>
</reference>
<gene>
    <name evidence="3" type="ORF">GH714_016456</name>
</gene>
<feature type="compositionally biased region" description="Polar residues" evidence="2">
    <location>
        <begin position="32"/>
        <end position="52"/>
    </location>
</feature>
<comment type="similarity">
    <text evidence="1">Belongs to the DRM1/ARP family.</text>
</comment>
<evidence type="ECO:0000313" key="3">
    <source>
        <dbReference type="EMBL" id="KAF2303297.1"/>
    </source>
</evidence>
<sequence>MQPIKENKAPDEAQGTTGHELTSKTEKFPKLQQPQEVEEPNQSQKKSWTTLEGNIIENKSPHSGLRKLREEEEEMLLDKLWDDVVAGPQPDRGLGKLRKISTKPLTIDKEGETSKFQRSISMPASPGTPSTPLTPTTPASVRKDNVWRSVFNPGSNLATKGLGAQLFDKPQPNSPTVYDCGCGEDFSRILALVEEVVRGDKVMSKVQPSIGKELRWIMWESHSGGFLKLNTD</sequence>
<evidence type="ECO:0000256" key="1">
    <source>
        <dbReference type="ARBA" id="ARBA00010502"/>
    </source>
</evidence>
<dbReference type="InterPro" id="IPR008406">
    <property type="entry name" value="DRM/ARP"/>
</dbReference>
<proteinExistence type="inferred from homology"/>
<dbReference type="Pfam" id="PF05564">
    <property type="entry name" value="Auxin_repressed"/>
    <property type="match status" value="1"/>
</dbReference>
<dbReference type="Proteomes" id="UP000467840">
    <property type="component" value="Chromosome 16"/>
</dbReference>
<keyword evidence="4" id="KW-1185">Reference proteome</keyword>
<evidence type="ECO:0000313" key="4">
    <source>
        <dbReference type="Proteomes" id="UP000467840"/>
    </source>
</evidence>
<feature type="region of interest" description="Disordered" evidence="2">
    <location>
        <begin position="1"/>
        <end position="67"/>
    </location>
</feature>
<evidence type="ECO:0000256" key="2">
    <source>
        <dbReference type="SAM" id="MobiDB-lite"/>
    </source>
</evidence>
<dbReference type="AlphaFoldDB" id="A0A6A6LS13"/>
<protein>
    <submittedName>
        <fullName evidence="3">Uncharacterized protein</fullName>
    </submittedName>
</protein>